<evidence type="ECO:0008006" key="3">
    <source>
        <dbReference type="Google" id="ProtNLM"/>
    </source>
</evidence>
<protein>
    <recommendedName>
        <fullName evidence="3">DUF3168 domain-containing protein</fullName>
    </recommendedName>
</protein>
<reference evidence="1 2" key="1">
    <citation type="submission" date="2016-10" db="EMBL/GenBank/DDBJ databases">
        <title>Evaluation of Human, Veterinary and Environmental Mycobacterium chelonae Isolates by Core Genome Phylogenomic Analysis, Targeted Gene Comparison, and Anti-microbial Susceptibility Patterns: A Tale of Mistaken Identities.</title>
        <authorList>
            <person name="Fogelson S.B."/>
            <person name="Camus A.C."/>
            <person name="Lorenz W."/>
            <person name="Vasireddy R."/>
            <person name="Vasireddy S."/>
            <person name="Smith T."/>
            <person name="Brown-Elliott B.A."/>
            <person name="Wallace R.J.Jr."/>
            <person name="Hasan N.A."/>
            <person name="Reischl U."/>
            <person name="Sanchez S."/>
        </authorList>
    </citation>
    <scope>NUCLEOTIDE SEQUENCE [LARGE SCALE GENOMIC DNA]</scope>
    <source>
        <strain evidence="1 2">15515</strain>
    </source>
</reference>
<dbReference type="EMBL" id="MLIQ01000023">
    <property type="protein sequence ID" value="OHU51502.1"/>
    <property type="molecule type" value="Genomic_DNA"/>
</dbReference>
<comment type="caution">
    <text evidence="1">The sequence shown here is derived from an EMBL/GenBank/DDBJ whole genome shotgun (WGS) entry which is preliminary data.</text>
</comment>
<accession>A0A1S1LKT4</accession>
<gene>
    <name evidence="1" type="ORF">BKG82_23180</name>
</gene>
<dbReference type="AlphaFoldDB" id="A0A1S1LKT4"/>
<organism evidence="1 2">
    <name type="scientific">Mycobacteroides chelonae</name>
    <name type="common">Mycobacterium chelonae</name>
    <dbReference type="NCBI Taxonomy" id="1774"/>
    <lineage>
        <taxon>Bacteria</taxon>
        <taxon>Bacillati</taxon>
        <taxon>Actinomycetota</taxon>
        <taxon>Actinomycetes</taxon>
        <taxon>Mycobacteriales</taxon>
        <taxon>Mycobacteriaceae</taxon>
        <taxon>Mycobacteroides</taxon>
    </lineage>
</organism>
<dbReference type="Proteomes" id="UP000180043">
    <property type="component" value="Unassembled WGS sequence"/>
</dbReference>
<evidence type="ECO:0000313" key="2">
    <source>
        <dbReference type="Proteomes" id="UP000180043"/>
    </source>
</evidence>
<sequence>MIPYAPKVIRDYLATKLGIRVSGDVPVNRPNQLVTVTTAPVGPELSGVKQRVLSKRRLIIQCWNTNEITAGELAEQVRDLLLQAPYEHIGVRRTEIIGEPARRNEPETGSPRFQLTVDVLLRSV</sequence>
<evidence type="ECO:0000313" key="1">
    <source>
        <dbReference type="EMBL" id="OHU51502.1"/>
    </source>
</evidence>
<proteinExistence type="predicted"/>
<name>A0A1S1LKT4_MYCCH</name>